<dbReference type="HAMAP" id="MF_01940">
    <property type="entry name" value="RNA_CPDase"/>
    <property type="match status" value="1"/>
</dbReference>
<reference evidence="4" key="1">
    <citation type="submission" date="2022-03" db="EMBL/GenBank/DDBJ databases">
        <title>Genomic Encyclopedia of Type Strains, Phase III (KMG-III): the genomes of soil and plant-associated and newly described type strains.</title>
        <authorList>
            <person name="Whitman W."/>
        </authorList>
    </citation>
    <scope>NUCLEOTIDE SEQUENCE</scope>
    <source>
        <strain evidence="4">ANL 6-2</strain>
    </source>
</reference>
<comment type="catalytic activity">
    <reaction evidence="2">
        <text>a 3'-end 2',3'-cyclophospho-ribonucleotide-RNA + H2O = a 3'-end 2'-phospho-ribonucleotide-RNA + H(+)</text>
        <dbReference type="Rhea" id="RHEA:11828"/>
        <dbReference type="Rhea" id="RHEA-COMP:10464"/>
        <dbReference type="Rhea" id="RHEA-COMP:17353"/>
        <dbReference type="ChEBI" id="CHEBI:15377"/>
        <dbReference type="ChEBI" id="CHEBI:15378"/>
        <dbReference type="ChEBI" id="CHEBI:83064"/>
        <dbReference type="ChEBI" id="CHEBI:173113"/>
        <dbReference type="EC" id="3.1.4.58"/>
    </reaction>
</comment>
<dbReference type="Proteomes" id="UP001205843">
    <property type="component" value="Unassembled WGS sequence"/>
</dbReference>
<organism evidence="4 5">
    <name type="scientific">Natronocella acetinitrilica</name>
    <dbReference type="NCBI Taxonomy" id="414046"/>
    <lineage>
        <taxon>Bacteria</taxon>
        <taxon>Pseudomonadati</taxon>
        <taxon>Pseudomonadota</taxon>
        <taxon>Gammaproteobacteria</taxon>
        <taxon>Chromatiales</taxon>
        <taxon>Ectothiorhodospiraceae</taxon>
        <taxon>Natronocella</taxon>
    </lineage>
</organism>
<evidence type="ECO:0000313" key="4">
    <source>
        <dbReference type="EMBL" id="MCP1675434.1"/>
    </source>
</evidence>
<comment type="similarity">
    <text evidence="2">Belongs to the 2H phosphoesterase superfamily. ThpR family.</text>
</comment>
<dbReference type="PANTHER" id="PTHR35561">
    <property type="entry name" value="RNA 2',3'-CYCLIC PHOSPHODIESTERASE"/>
    <property type="match status" value="1"/>
</dbReference>
<dbReference type="NCBIfam" id="TIGR02258">
    <property type="entry name" value="2_5_ligase"/>
    <property type="match status" value="1"/>
</dbReference>
<dbReference type="Pfam" id="PF02834">
    <property type="entry name" value="LigT_PEase"/>
    <property type="match status" value="2"/>
</dbReference>
<feature type="domain" description="Phosphoesterase HXTX" evidence="3">
    <location>
        <begin position="29"/>
        <end position="84"/>
    </location>
</feature>
<dbReference type="GO" id="GO:0016874">
    <property type="term" value="F:ligase activity"/>
    <property type="evidence" value="ECO:0007669"/>
    <property type="project" value="UniProtKB-KW"/>
</dbReference>
<feature type="short sequence motif" description="HXTX 1" evidence="2">
    <location>
        <begin position="41"/>
        <end position="44"/>
    </location>
</feature>
<dbReference type="PANTHER" id="PTHR35561:SF1">
    <property type="entry name" value="RNA 2',3'-CYCLIC PHOSPHODIESTERASE"/>
    <property type="match status" value="1"/>
</dbReference>
<dbReference type="InterPro" id="IPR004175">
    <property type="entry name" value="RNA_CPDase"/>
</dbReference>
<dbReference type="GO" id="GO:0008664">
    <property type="term" value="F:RNA 2',3'-cyclic 3'-phosphodiesterase activity"/>
    <property type="evidence" value="ECO:0007669"/>
    <property type="project" value="UniProtKB-EC"/>
</dbReference>
<feature type="active site" description="Proton acceptor" evidence="2">
    <location>
        <position position="123"/>
    </location>
</feature>
<sequence length="184" mass="20734">MSDQRRLFFGLRPSATRRGELEHSVNDWQLGGRPVAAGNYHITLVFLGSCDAPSMERAKKAAGAVHARPLTLVLSRVEYWHRPRIAALVPRVVPPALERLQRELALALRTADFELEDRVYRPHLTLARKAVQREPFDVAPQRFRFARFGLFESRSGLGGVRYIELDTWSLKGAPGGVSDMADME</sequence>
<dbReference type="Gene3D" id="3.90.1140.10">
    <property type="entry name" value="Cyclic phosphodiesterase"/>
    <property type="match status" value="1"/>
</dbReference>
<dbReference type="EMBL" id="JALJXV010000006">
    <property type="protein sequence ID" value="MCP1675434.1"/>
    <property type="molecule type" value="Genomic_DNA"/>
</dbReference>
<comment type="caution">
    <text evidence="4">The sequence shown here is derived from an EMBL/GenBank/DDBJ whole genome shotgun (WGS) entry which is preliminary data.</text>
</comment>
<keyword evidence="1 2" id="KW-0378">Hydrolase</keyword>
<dbReference type="EC" id="3.1.4.58" evidence="2"/>
<evidence type="ECO:0000259" key="3">
    <source>
        <dbReference type="Pfam" id="PF02834"/>
    </source>
</evidence>
<proteinExistence type="inferred from homology"/>
<feature type="domain" description="Phosphoesterase HXTX" evidence="3">
    <location>
        <begin position="91"/>
        <end position="162"/>
    </location>
</feature>
<comment type="function">
    <text evidence="2">Hydrolyzes RNA 2',3'-cyclic phosphodiester to an RNA 2'-phosphomonoester.</text>
</comment>
<feature type="active site" description="Proton donor" evidence="2">
    <location>
        <position position="41"/>
    </location>
</feature>
<gene>
    <name evidence="4" type="ORF">J2T57_002584</name>
</gene>
<accession>A0AAE3G5J5</accession>
<dbReference type="AlphaFoldDB" id="A0AAE3G5J5"/>
<evidence type="ECO:0000256" key="1">
    <source>
        <dbReference type="ARBA" id="ARBA00022801"/>
    </source>
</evidence>
<protein>
    <recommendedName>
        <fullName evidence="2">RNA 2',3'-cyclic phosphodiesterase</fullName>
        <shortName evidence="2">RNA 2',3'-CPDase</shortName>
        <ecNumber evidence="2">3.1.4.58</ecNumber>
    </recommendedName>
</protein>
<dbReference type="InterPro" id="IPR014051">
    <property type="entry name" value="Phosphoesterase_HXTX"/>
</dbReference>
<name>A0AAE3G5J5_9GAMM</name>
<keyword evidence="4" id="KW-0436">Ligase</keyword>
<dbReference type="InterPro" id="IPR009097">
    <property type="entry name" value="Cyclic_Pdiesterase"/>
</dbReference>
<keyword evidence="5" id="KW-1185">Reference proteome</keyword>
<evidence type="ECO:0000256" key="2">
    <source>
        <dbReference type="HAMAP-Rule" id="MF_01940"/>
    </source>
</evidence>
<dbReference type="GO" id="GO:0004113">
    <property type="term" value="F:2',3'-cyclic-nucleotide 3'-phosphodiesterase activity"/>
    <property type="evidence" value="ECO:0007669"/>
    <property type="project" value="InterPro"/>
</dbReference>
<evidence type="ECO:0000313" key="5">
    <source>
        <dbReference type="Proteomes" id="UP001205843"/>
    </source>
</evidence>
<feature type="short sequence motif" description="HXTX 2" evidence="2">
    <location>
        <begin position="123"/>
        <end position="126"/>
    </location>
</feature>
<dbReference type="SUPFAM" id="SSF55144">
    <property type="entry name" value="LigT-like"/>
    <property type="match status" value="1"/>
</dbReference>
<dbReference type="RefSeq" id="WP_253478886.1">
    <property type="nucleotide sequence ID" value="NZ_JALJXV010000006.1"/>
</dbReference>